<evidence type="ECO:0000313" key="4">
    <source>
        <dbReference type="Proteomes" id="UP000254193"/>
    </source>
</evidence>
<evidence type="ECO:0000313" key="1">
    <source>
        <dbReference type="EMBL" id="ARB04963.1"/>
    </source>
</evidence>
<organism evidence="2 4">
    <name type="scientific">Neisseria lactamica</name>
    <dbReference type="NCBI Taxonomy" id="486"/>
    <lineage>
        <taxon>Bacteria</taxon>
        <taxon>Pseudomonadati</taxon>
        <taxon>Pseudomonadota</taxon>
        <taxon>Betaproteobacteria</taxon>
        <taxon>Neisseriales</taxon>
        <taxon>Neisseriaceae</taxon>
        <taxon>Neisseria</taxon>
    </lineage>
</organism>
<reference evidence="2 4" key="2">
    <citation type="submission" date="2018-06" db="EMBL/GenBank/DDBJ databases">
        <authorList>
            <consortium name="Pathogen Informatics"/>
            <person name="Doyle S."/>
        </authorList>
    </citation>
    <scope>NUCLEOTIDE SEQUENCE [LARGE SCALE GENOMIC DNA]</scope>
    <source>
        <strain evidence="2 4">NCTC10616</strain>
    </source>
</reference>
<gene>
    <name evidence="1" type="ORF">B2G52_08760</name>
    <name evidence="2" type="ORF">NCTC10616_00877</name>
</gene>
<evidence type="ECO:0000313" key="3">
    <source>
        <dbReference type="Proteomes" id="UP000191249"/>
    </source>
</evidence>
<dbReference type="EMBL" id="CP019894">
    <property type="protein sequence ID" value="ARB04963.1"/>
    <property type="molecule type" value="Genomic_DNA"/>
</dbReference>
<dbReference type="AlphaFoldDB" id="A0A1V0DV78"/>
<dbReference type="Proteomes" id="UP000254193">
    <property type="component" value="Unassembled WGS sequence"/>
</dbReference>
<dbReference type="EMBL" id="UGRO01000002">
    <property type="protein sequence ID" value="SUA17215.1"/>
    <property type="molecule type" value="Genomic_DNA"/>
</dbReference>
<protein>
    <submittedName>
        <fullName evidence="2">Uncharacterized protein</fullName>
    </submittedName>
</protein>
<name>A0A1V0DV78_NEILA</name>
<sequence>MNKETAEEIQCGFEYLAFDDLTPISFAPLGREPQTWQWQFAVEFIYRLLVCELAILWPFTFDKKQEIFLFCQEFAKQNPFGTENNELWYSGEITLTKKGLDLVKFYIPELFECEDLPFELNHSFILALESIFLDYEVPWEENNPLIPIRILDNK</sequence>
<proteinExistence type="predicted"/>
<evidence type="ECO:0000313" key="2">
    <source>
        <dbReference type="EMBL" id="SUA17215.1"/>
    </source>
</evidence>
<dbReference type="RefSeq" id="WP_003713623.1">
    <property type="nucleotide sequence ID" value="NZ_CAUJPL010000001.1"/>
</dbReference>
<reference evidence="1 3" key="1">
    <citation type="submission" date="2017-03" db="EMBL/GenBank/DDBJ databases">
        <title>N. lactamica Y92-1009 whole genome sequence.</title>
        <authorList>
            <person name="Pandey A.K."/>
            <person name="Read R.C."/>
        </authorList>
    </citation>
    <scope>NUCLEOTIDE SEQUENCE [LARGE SCALE GENOMIC DNA]</scope>
    <source>
        <strain evidence="1 3">Y92-1009</strain>
    </source>
</reference>
<accession>A0A1V0DV78</accession>
<keyword evidence="4" id="KW-1185">Reference proteome</keyword>
<dbReference type="Proteomes" id="UP000191249">
    <property type="component" value="Chromosome"/>
</dbReference>